<dbReference type="InterPro" id="IPR036513">
    <property type="entry name" value="STAS_dom_sf"/>
</dbReference>
<protein>
    <submittedName>
        <fullName evidence="2">STAS domain-containing protein</fullName>
    </submittedName>
</protein>
<reference evidence="2 3" key="1">
    <citation type="submission" date="2020-03" db="EMBL/GenBank/DDBJ databases">
        <title>Is there a link between lipid content and antibiotic production in Streptomyces?</title>
        <authorList>
            <person name="David M."/>
            <person name="Lejeune C."/>
            <person name="Abreu S."/>
            <person name="Thibessard A."/>
            <person name="Leblond P."/>
            <person name="Chaminade P."/>
            <person name="Virolle M.-J."/>
        </authorList>
    </citation>
    <scope>NUCLEOTIDE SEQUENCE [LARGE SCALE GENOMIC DNA]</scope>
    <source>
        <strain evidence="2 3">DSM 41481</strain>
    </source>
</reference>
<dbReference type="SUPFAM" id="SSF52091">
    <property type="entry name" value="SpoIIaa-like"/>
    <property type="match status" value="1"/>
</dbReference>
<name>A0AAE6YAY4_STRAT</name>
<accession>A0AAE6YAY4</accession>
<evidence type="ECO:0000313" key="3">
    <source>
        <dbReference type="Proteomes" id="UP000502504"/>
    </source>
</evidence>
<proteinExistence type="predicted"/>
<sequence>MSWAGWRGLPDVEPMTPIPPVLVLAGPVARDRVAGLVDEVRGLVGAAGVVVCDVGGVGPPGLAVVDLLARLQLAARRAGGRILLRGPDPALRALLDLVGIPVEVEGEVEEGEPALGVEVEVEPGEAAV</sequence>
<dbReference type="AlphaFoldDB" id="A0AAE6YAY4"/>
<dbReference type="InterPro" id="IPR058548">
    <property type="entry name" value="MlaB-like_STAS"/>
</dbReference>
<dbReference type="Gene3D" id="3.30.750.24">
    <property type="entry name" value="STAS domain"/>
    <property type="match status" value="1"/>
</dbReference>
<dbReference type="Proteomes" id="UP000502504">
    <property type="component" value="Chromosome"/>
</dbReference>
<organism evidence="2 3">
    <name type="scientific">Streptomyces antibioticus</name>
    <dbReference type="NCBI Taxonomy" id="1890"/>
    <lineage>
        <taxon>Bacteria</taxon>
        <taxon>Bacillati</taxon>
        <taxon>Actinomycetota</taxon>
        <taxon>Actinomycetes</taxon>
        <taxon>Kitasatosporales</taxon>
        <taxon>Streptomycetaceae</taxon>
        <taxon>Streptomyces</taxon>
    </lineage>
</organism>
<dbReference type="EMBL" id="CP050692">
    <property type="protein sequence ID" value="QIT46300.1"/>
    <property type="molecule type" value="Genomic_DNA"/>
</dbReference>
<feature type="domain" description="MlaB-like STAS" evidence="1">
    <location>
        <begin position="22"/>
        <end position="100"/>
    </location>
</feature>
<evidence type="ECO:0000313" key="2">
    <source>
        <dbReference type="EMBL" id="QIT46300.1"/>
    </source>
</evidence>
<dbReference type="Pfam" id="PF13466">
    <property type="entry name" value="STAS_2"/>
    <property type="match status" value="1"/>
</dbReference>
<gene>
    <name evidence="2" type="ORF">HCX60_24545</name>
</gene>
<evidence type="ECO:0000259" key="1">
    <source>
        <dbReference type="Pfam" id="PF13466"/>
    </source>
</evidence>